<protein>
    <submittedName>
        <fullName evidence="4">Unannotated protein</fullName>
    </submittedName>
</protein>
<dbReference type="InterPro" id="IPR042080">
    <property type="entry name" value="RNA_2'-PTrans_N"/>
</dbReference>
<accession>A0A6J6IRH9</accession>
<dbReference type="PANTHER" id="PTHR12684">
    <property type="entry name" value="PUTATIVE PHOSPHOTRANSFERASE"/>
    <property type="match status" value="1"/>
</dbReference>
<comment type="similarity">
    <text evidence="1">Belongs to the KptA/TPT1 family.</text>
</comment>
<dbReference type="AlphaFoldDB" id="A0A6J6IRH9"/>
<keyword evidence="3" id="KW-0520">NAD</keyword>
<keyword evidence="2" id="KW-0808">Transferase</keyword>
<dbReference type="InterPro" id="IPR042081">
    <property type="entry name" value="RNA_2'-PTrans_C"/>
</dbReference>
<dbReference type="SUPFAM" id="SSF56399">
    <property type="entry name" value="ADP-ribosylation"/>
    <property type="match status" value="1"/>
</dbReference>
<evidence type="ECO:0000313" key="4">
    <source>
        <dbReference type="EMBL" id="CAB4627034.1"/>
    </source>
</evidence>
<name>A0A6J6IRH9_9ZZZZ</name>
<evidence type="ECO:0000256" key="1">
    <source>
        <dbReference type="ARBA" id="ARBA00009836"/>
    </source>
</evidence>
<dbReference type="Gene3D" id="3.20.170.30">
    <property type="match status" value="1"/>
</dbReference>
<gene>
    <name evidence="4" type="ORF">UFOPK1961_00528</name>
</gene>
<dbReference type="Gene3D" id="1.10.10.970">
    <property type="entry name" value="RNA 2'-phosphotransferase, Tpt1/KptA family, N-terminal domain"/>
    <property type="match status" value="1"/>
</dbReference>
<proteinExistence type="inferred from homology"/>
<evidence type="ECO:0000256" key="2">
    <source>
        <dbReference type="ARBA" id="ARBA00022679"/>
    </source>
</evidence>
<dbReference type="EMBL" id="CAEZVJ010000045">
    <property type="protein sequence ID" value="CAB4627034.1"/>
    <property type="molecule type" value="Genomic_DNA"/>
</dbReference>
<dbReference type="Pfam" id="PF01885">
    <property type="entry name" value="PTS_2-RNA"/>
    <property type="match status" value="1"/>
</dbReference>
<sequence length="199" mass="22089">MTDEKPYDRRMARKNSQRLGGPIAFILRHAPDVELDSVGWLPLTDIVTRLAADGIEATVDDVLRVVGPDGNDRFELSIDGTKARAFYGHSNPAVEIELIDANSAPKYLYHATPEYNLEAILDRREGLLPQKLLFIHLSEDPLRAVQAGQRRNVPVALFEIETKALPEPVGRTSPDSSVWLTTFVPAKLLWKIAVPEGAN</sequence>
<dbReference type="GO" id="GO:0000215">
    <property type="term" value="F:tRNA 2'-phosphotransferase activity"/>
    <property type="evidence" value="ECO:0007669"/>
    <property type="project" value="TreeGrafter"/>
</dbReference>
<evidence type="ECO:0000256" key="3">
    <source>
        <dbReference type="ARBA" id="ARBA00023027"/>
    </source>
</evidence>
<reference evidence="4" key="1">
    <citation type="submission" date="2020-05" db="EMBL/GenBank/DDBJ databases">
        <authorList>
            <person name="Chiriac C."/>
            <person name="Salcher M."/>
            <person name="Ghai R."/>
            <person name="Kavagutti S V."/>
        </authorList>
    </citation>
    <scope>NUCLEOTIDE SEQUENCE</scope>
</reference>
<dbReference type="InterPro" id="IPR002745">
    <property type="entry name" value="Ptrans_KptA/Tpt1"/>
</dbReference>
<organism evidence="4">
    <name type="scientific">freshwater metagenome</name>
    <dbReference type="NCBI Taxonomy" id="449393"/>
    <lineage>
        <taxon>unclassified sequences</taxon>
        <taxon>metagenomes</taxon>
        <taxon>ecological metagenomes</taxon>
    </lineage>
</organism>
<dbReference type="GO" id="GO:0006388">
    <property type="term" value="P:tRNA splicing, via endonucleolytic cleavage and ligation"/>
    <property type="evidence" value="ECO:0007669"/>
    <property type="project" value="TreeGrafter"/>
</dbReference>
<dbReference type="PANTHER" id="PTHR12684:SF2">
    <property type="entry name" value="TRNA 2'-PHOSPHOTRANSFERASE 1"/>
    <property type="match status" value="1"/>
</dbReference>